<evidence type="ECO:0000313" key="3">
    <source>
        <dbReference type="EMBL" id="TBN48566.1"/>
    </source>
</evidence>
<sequence>MSFGRDLKRLAQEAKANMLTIARASVEDVFEQVQTPRDEGGRMPVESGDLRNSLTMKGGGKGAESYKDVVRTMQLGDVVEGHWDIPYAMVAEFGGKNPDGTERPGNFMVTGAAFDWEQTVERNGGALKK</sequence>
<dbReference type="OrthoDB" id="7856110at2"/>
<dbReference type="EMBL" id="FZNM01000010">
    <property type="protein sequence ID" value="SNR59128.1"/>
    <property type="molecule type" value="Genomic_DNA"/>
</dbReference>
<dbReference type="AlphaFoldDB" id="A0A238XKN4"/>
<protein>
    <submittedName>
        <fullName evidence="2">Uncharacterized protein</fullName>
    </submittedName>
</protein>
<reference evidence="3 5" key="3">
    <citation type="submission" date="2019-02" db="EMBL/GenBank/DDBJ databases">
        <authorList>
            <person name="Zhang G."/>
        </authorList>
    </citation>
    <scope>NUCLEOTIDE SEQUENCE [LARGE SCALE GENOMIC DNA]</scope>
    <source>
        <strain evidence="3 5">CMB17</strain>
    </source>
</reference>
<feature type="region of interest" description="Disordered" evidence="1">
    <location>
        <begin position="34"/>
        <end position="63"/>
    </location>
</feature>
<gene>
    <name evidence="3" type="ORF">EYF88_13795</name>
    <name evidence="2" type="ORF">SAMN06265378_110115</name>
</gene>
<evidence type="ECO:0000313" key="4">
    <source>
        <dbReference type="Proteomes" id="UP000198409"/>
    </source>
</evidence>
<evidence type="ECO:0000313" key="2">
    <source>
        <dbReference type="EMBL" id="SNR59128.1"/>
    </source>
</evidence>
<evidence type="ECO:0000313" key="5">
    <source>
        <dbReference type="Proteomes" id="UP000292859"/>
    </source>
</evidence>
<organism evidence="2 4">
    <name type="scientific">Paracoccus sediminis</name>
    <dbReference type="NCBI Taxonomy" id="1214787"/>
    <lineage>
        <taxon>Bacteria</taxon>
        <taxon>Pseudomonadati</taxon>
        <taxon>Pseudomonadota</taxon>
        <taxon>Alphaproteobacteria</taxon>
        <taxon>Rhodobacterales</taxon>
        <taxon>Paracoccaceae</taxon>
        <taxon>Paracoccus</taxon>
    </lineage>
</organism>
<dbReference type="Proteomes" id="UP000292859">
    <property type="component" value="Unassembled WGS sequence"/>
</dbReference>
<keyword evidence="5" id="KW-1185">Reference proteome</keyword>
<name>A0A238XKN4_9RHOB</name>
<proteinExistence type="predicted"/>
<reference evidence="4" key="1">
    <citation type="submission" date="2017-06" db="EMBL/GenBank/DDBJ databases">
        <authorList>
            <person name="Varghese N."/>
            <person name="Submissions S."/>
        </authorList>
    </citation>
    <scope>NUCLEOTIDE SEQUENCE [LARGE SCALE GENOMIC DNA]</scope>
    <source>
        <strain evidence="4">DSM 26170</strain>
    </source>
</reference>
<reference evidence="2" key="2">
    <citation type="submission" date="2017-06" db="EMBL/GenBank/DDBJ databases">
        <authorList>
            <person name="Kim H.J."/>
            <person name="Triplett B.A."/>
        </authorList>
    </citation>
    <scope>NUCLEOTIDE SEQUENCE [LARGE SCALE GENOMIC DNA]</scope>
    <source>
        <strain evidence="2">DSM 26170</strain>
    </source>
</reference>
<accession>A0A238XKN4</accession>
<dbReference type="Proteomes" id="UP000198409">
    <property type="component" value="Unassembled WGS sequence"/>
</dbReference>
<evidence type="ECO:0000256" key="1">
    <source>
        <dbReference type="SAM" id="MobiDB-lite"/>
    </source>
</evidence>
<dbReference type="EMBL" id="SIRL01000010">
    <property type="protein sequence ID" value="TBN48566.1"/>
    <property type="molecule type" value="Genomic_DNA"/>
</dbReference>
<dbReference type="RefSeq" id="WP_131023370.1">
    <property type="nucleotide sequence ID" value="NZ_FZNM01000010.1"/>
</dbReference>